<organism evidence="1 2">
    <name type="scientific">Laceyella putida</name>
    <dbReference type="NCBI Taxonomy" id="110101"/>
    <lineage>
        <taxon>Bacteria</taxon>
        <taxon>Bacillati</taxon>
        <taxon>Bacillota</taxon>
        <taxon>Bacilli</taxon>
        <taxon>Bacillales</taxon>
        <taxon>Thermoactinomycetaceae</taxon>
        <taxon>Laceyella</taxon>
    </lineage>
</organism>
<dbReference type="Proteomes" id="UP001596500">
    <property type="component" value="Unassembled WGS sequence"/>
</dbReference>
<dbReference type="Gene3D" id="2.40.10.270">
    <property type="entry name" value="Bacteriophage SPP1 head-tail adaptor protein"/>
    <property type="match status" value="1"/>
</dbReference>
<reference evidence="2" key="1">
    <citation type="journal article" date="2019" name="Int. J. Syst. Evol. Microbiol.">
        <title>The Global Catalogue of Microorganisms (GCM) 10K type strain sequencing project: providing services to taxonomists for standard genome sequencing and annotation.</title>
        <authorList>
            <consortium name="The Broad Institute Genomics Platform"/>
            <consortium name="The Broad Institute Genome Sequencing Center for Infectious Disease"/>
            <person name="Wu L."/>
            <person name="Ma J."/>
        </authorList>
    </citation>
    <scope>NUCLEOTIDE SEQUENCE [LARGE SCALE GENOMIC DNA]</scope>
    <source>
        <strain evidence="2">CGMCC 1.12942</strain>
    </source>
</reference>
<dbReference type="InterPro" id="IPR038666">
    <property type="entry name" value="SSP1_head-tail_sf"/>
</dbReference>
<evidence type="ECO:0000313" key="1">
    <source>
        <dbReference type="EMBL" id="MFC7443407.1"/>
    </source>
</evidence>
<dbReference type="EMBL" id="JBHTBW010000087">
    <property type="protein sequence ID" value="MFC7443407.1"/>
    <property type="molecule type" value="Genomic_DNA"/>
</dbReference>
<accession>A0ABW2RQU9</accession>
<gene>
    <name evidence="1" type="ORF">ACFQNG_20325</name>
</gene>
<keyword evidence="2" id="KW-1185">Reference proteome</keyword>
<sequence>MALDIGTMKHRVEFFMPDGTNHSPLDSPNPQFWAAFRTLRGEPLYSARFVFNKVTAEIRMRYWQYEKSDPLTGETMIYTPTSGWRVRVVKGNGTYFEYVIESVVNVDEADEEYLITVSETR</sequence>
<proteinExistence type="predicted"/>
<comment type="caution">
    <text evidence="1">The sequence shown here is derived from an EMBL/GenBank/DDBJ whole genome shotgun (WGS) entry which is preliminary data.</text>
</comment>
<name>A0ABW2RQU9_9BACL</name>
<evidence type="ECO:0000313" key="2">
    <source>
        <dbReference type="Proteomes" id="UP001596500"/>
    </source>
</evidence>
<protein>
    <submittedName>
        <fullName evidence="1">Uncharacterized protein</fullName>
    </submittedName>
</protein>
<dbReference type="RefSeq" id="WP_379867739.1">
    <property type="nucleotide sequence ID" value="NZ_JBHTBW010000087.1"/>
</dbReference>